<proteinExistence type="predicted"/>
<accession>A0A5J4PUQ3</accession>
<dbReference type="Pfam" id="PF01610">
    <property type="entry name" value="DDE_Tnp_ISL3"/>
    <property type="match status" value="1"/>
</dbReference>
<feature type="domain" description="Transposase IS204/IS1001/IS1096/IS1165 DDE" evidence="1">
    <location>
        <begin position="56"/>
        <end position="145"/>
    </location>
</feature>
<comment type="caution">
    <text evidence="2">The sequence shown here is derived from an EMBL/GenBank/DDBJ whole genome shotgun (WGS) entry which is preliminary data.</text>
</comment>
<organism evidence="2">
    <name type="scientific">termite gut metagenome</name>
    <dbReference type="NCBI Taxonomy" id="433724"/>
    <lineage>
        <taxon>unclassified sequences</taxon>
        <taxon>metagenomes</taxon>
        <taxon>organismal metagenomes</taxon>
    </lineage>
</organism>
<evidence type="ECO:0000313" key="2">
    <source>
        <dbReference type="EMBL" id="KAA6313347.1"/>
    </source>
</evidence>
<protein>
    <recommendedName>
        <fullName evidence="1">Transposase IS204/IS1001/IS1096/IS1165 DDE domain-containing protein</fullName>
    </recommendedName>
</protein>
<gene>
    <name evidence="2" type="ORF">EZS27_035866</name>
</gene>
<sequence length="168" mass="19272">MDTIPIPAQSLEKYYHINGVWLERHYKEHLSYYYQWEQRSHAQEWLLFPQNMGSPLSIDENSISDGELYTIITNKAAKGRKGAIVAIIGGTVSEQVIEVLERMPEDLLNQVEEVTLDMADSMRKIVCRCFPKAIRVIDRFHVQKLSPRFPARDAYSPSLGCNQQGNTS</sequence>
<name>A0A5J4PUQ3_9ZZZZ</name>
<dbReference type="EMBL" id="SNRY01006102">
    <property type="protein sequence ID" value="KAA6313347.1"/>
    <property type="molecule type" value="Genomic_DNA"/>
</dbReference>
<evidence type="ECO:0000259" key="1">
    <source>
        <dbReference type="Pfam" id="PF01610"/>
    </source>
</evidence>
<dbReference type="InterPro" id="IPR002560">
    <property type="entry name" value="Transposase_DDE"/>
</dbReference>
<reference evidence="2" key="1">
    <citation type="submission" date="2019-03" db="EMBL/GenBank/DDBJ databases">
        <title>Single cell metagenomics reveals metabolic interactions within the superorganism composed of flagellate Streblomastix strix and complex community of Bacteroidetes bacteria on its surface.</title>
        <authorList>
            <person name="Treitli S.C."/>
            <person name="Kolisko M."/>
            <person name="Husnik F."/>
            <person name="Keeling P."/>
            <person name="Hampl V."/>
        </authorList>
    </citation>
    <scope>NUCLEOTIDE SEQUENCE</scope>
    <source>
        <strain evidence="2">STM</strain>
    </source>
</reference>
<dbReference type="AlphaFoldDB" id="A0A5J4PUQ3"/>